<dbReference type="RefSeq" id="WP_006625279.1">
    <property type="nucleotide sequence ID" value="NZ_JBBWYZ010000025.1"/>
</dbReference>
<dbReference type="EMBL" id="JBBWYZ010000025">
    <property type="protein sequence ID" value="MEK9514680.1"/>
    <property type="molecule type" value="Genomic_DNA"/>
</dbReference>
<gene>
    <name evidence="1" type="ORF">AAEJ74_24365</name>
</gene>
<sequence length="82" mass="9106">MRLNHAPKFEAAIAYTGAINIKPDFIPALTAKAQALFHLGDYAEAIAYLRLNRDQEAKDAAQRALEINPGDLEIKQFLQTLP</sequence>
<proteinExistence type="predicted"/>
<dbReference type="Gene3D" id="1.25.40.10">
    <property type="entry name" value="Tetratricopeptide repeat domain"/>
    <property type="match status" value="1"/>
</dbReference>
<dbReference type="Proteomes" id="UP001387447">
    <property type="component" value="Unassembled WGS sequence"/>
</dbReference>
<protein>
    <submittedName>
        <fullName evidence="1">Tetratricopeptide repeat protein</fullName>
    </submittedName>
</protein>
<evidence type="ECO:0000313" key="1">
    <source>
        <dbReference type="EMBL" id="MEK9514680.1"/>
    </source>
</evidence>
<organism evidence="1 2">
    <name type="scientific">Limnospira fusiformis PMC 851.14</name>
    <dbReference type="NCBI Taxonomy" id="2219512"/>
    <lineage>
        <taxon>Bacteria</taxon>
        <taxon>Bacillati</taxon>
        <taxon>Cyanobacteriota</taxon>
        <taxon>Cyanophyceae</taxon>
        <taxon>Oscillatoriophycideae</taxon>
        <taxon>Oscillatoriales</taxon>
        <taxon>Sirenicapillariaceae</taxon>
        <taxon>Limnospira</taxon>
    </lineage>
</organism>
<evidence type="ECO:0000313" key="2">
    <source>
        <dbReference type="Proteomes" id="UP001387447"/>
    </source>
</evidence>
<dbReference type="InterPro" id="IPR019734">
    <property type="entry name" value="TPR_rpt"/>
</dbReference>
<dbReference type="Pfam" id="PF13181">
    <property type="entry name" value="TPR_8"/>
    <property type="match status" value="1"/>
</dbReference>
<comment type="caution">
    <text evidence="1">The sequence shown here is derived from an EMBL/GenBank/DDBJ whole genome shotgun (WGS) entry which is preliminary data.</text>
</comment>
<keyword evidence="2" id="KW-1185">Reference proteome</keyword>
<dbReference type="InterPro" id="IPR011990">
    <property type="entry name" value="TPR-like_helical_dom_sf"/>
</dbReference>
<accession>A0ABU9EUC2</accession>
<dbReference type="SUPFAM" id="SSF48452">
    <property type="entry name" value="TPR-like"/>
    <property type="match status" value="1"/>
</dbReference>
<name>A0ABU9EUC2_LIMFS</name>
<reference evidence="1 2" key="1">
    <citation type="journal article" date="2024" name="Front. Microbiol.">
        <title>Transcriptomic insights into the dominance of two phototrophs throughout the water column of a tropical hypersaline-alkaline crater lake (Dziani Dzaha, Mayotte).</title>
        <authorList>
            <person name="Duperron S."/>
            <person name="Halary S."/>
            <person name="Bouly J.-P."/>
            <person name="Roussel T."/>
            <person name="Hugoni M."/>
            <person name="Bruto M."/>
            <person name="Oger P."/>
            <person name="Duval C."/>
            <person name="Woo A."/>
            <person name="Jezequiel D."/>
            <person name="Ader M."/>
            <person name="Leboulanger C."/>
            <person name="Agogue H."/>
            <person name="Grossi V."/>
            <person name="Trousselier M."/>
            <person name="Bernard C."/>
        </authorList>
    </citation>
    <scope>NUCLEOTIDE SEQUENCE [LARGE SCALE GENOMIC DNA]</scope>
    <source>
        <strain evidence="1 2">PMC 851.14</strain>
    </source>
</reference>